<dbReference type="AlphaFoldDB" id="A1ULD5"/>
<gene>
    <name evidence="1" type="ordered locus">Mkms_4452</name>
</gene>
<protein>
    <submittedName>
        <fullName evidence="1">Uncharacterized protein</fullName>
    </submittedName>
</protein>
<dbReference type="KEGG" id="mkm:Mkms_4452"/>
<evidence type="ECO:0000313" key="1">
    <source>
        <dbReference type="EMBL" id="ABL93643.1"/>
    </source>
</evidence>
<organism evidence="1">
    <name type="scientific">Mycobacterium sp. (strain KMS)</name>
    <dbReference type="NCBI Taxonomy" id="189918"/>
    <lineage>
        <taxon>Bacteria</taxon>
        <taxon>Bacillati</taxon>
        <taxon>Actinomycetota</taxon>
        <taxon>Actinomycetes</taxon>
        <taxon>Mycobacteriales</taxon>
        <taxon>Mycobacteriaceae</taxon>
        <taxon>Mycobacterium</taxon>
    </lineage>
</organism>
<dbReference type="HOGENOM" id="CLU_2554663_0_0_11"/>
<accession>A1ULD5</accession>
<reference evidence="1" key="1">
    <citation type="submission" date="2006-12" db="EMBL/GenBank/DDBJ databases">
        <title>Complete sequence of chromosome of Mycobacterium sp. KMS.</title>
        <authorList>
            <consortium name="US DOE Joint Genome Institute"/>
            <person name="Copeland A."/>
            <person name="Lucas S."/>
            <person name="Lapidus A."/>
            <person name="Barry K."/>
            <person name="Detter J.C."/>
            <person name="Glavina del Rio T."/>
            <person name="Hammon N."/>
            <person name="Israni S."/>
            <person name="Dalin E."/>
            <person name="Tice H."/>
            <person name="Pitluck S."/>
            <person name="Kiss H."/>
            <person name="Brettin T."/>
            <person name="Bruce D."/>
            <person name="Han C."/>
            <person name="Tapia R."/>
            <person name="Gilna P."/>
            <person name="Schmutz J."/>
            <person name="Larimer F."/>
            <person name="Land M."/>
            <person name="Hauser L."/>
            <person name="Kyrpides N."/>
            <person name="Mikhailova N."/>
            <person name="Miller C.D."/>
            <person name="Richardson P."/>
        </authorList>
    </citation>
    <scope>NUCLEOTIDE SEQUENCE [LARGE SCALE GENOMIC DNA]</scope>
    <source>
        <strain evidence="1">KMS</strain>
    </source>
</reference>
<name>A1ULD5_MYCSK</name>
<sequence length="82" mass="8181">MLVSGGVVTICVLPPVSHCVVRGPVFTHSGAAVATGAVRTVAPTIAKVESVVAVGNPMDIGDLQVRPGCRGGDYQPKTSAGP</sequence>
<dbReference type="STRING" id="189918.Mkms_4452"/>
<proteinExistence type="predicted"/>
<dbReference type="EMBL" id="CP000518">
    <property type="protein sequence ID" value="ABL93643.1"/>
    <property type="molecule type" value="Genomic_DNA"/>
</dbReference>